<dbReference type="Proteomes" id="UP000738376">
    <property type="component" value="Unassembled WGS sequence"/>
</dbReference>
<evidence type="ECO:0000256" key="4">
    <source>
        <dbReference type="ARBA" id="ARBA00022777"/>
    </source>
</evidence>
<dbReference type="EMBL" id="JAAVJL010000001">
    <property type="protein sequence ID" value="NMF58576.1"/>
    <property type="molecule type" value="Genomic_DNA"/>
</dbReference>
<reference evidence="9 10" key="1">
    <citation type="submission" date="2020-03" db="EMBL/GenBank/DDBJ databases">
        <title>Draft Genome Sequence of 2-Methylisoborneol Producing Pseudanabaena yagii Strain GIHE-NHR1 Isolated from North Han River in South Korea.</title>
        <authorList>
            <person name="Jeong J."/>
        </authorList>
    </citation>
    <scope>NUCLEOTIDE SEQUENCE [LARGE SCALE GENOMIC DNA]</scope>
    <source>
        <strain evidence="9 10">GIHE-NHR1</strain>
    </source>
</reference>
<feature type="domain" description="Response regulatory" evidence="8">
    <location>
        <begin position="8"/>
        <end position="124"/>
    </location>
</feature>
<feature type="modified residue" description="4-aspartylphosphate" evidence="6">
    <location>
        <position position="57"/>
    </location>
</feature>
<evidence type="ECO:0000256" key="3">
    <source>
        <dbReference type="ARBA" id="ARBA00022553"/>
    </source>
</evidence>
<dbReference type="SMART" id="SM00448">
    <property type="entry name" value="REC"/>
    <property type="match status" value="1"/>
</dbReference>
<dbReference type="Pfam" id="PF02518">
    <property type="entry name" value="HATPase_c"/>
    <property type="match status" value="1"/>
</dbReference>
<dbReference type="InterPro" id="IPR036890">
    <property type="entry name" value="HATPase_C_sf"/>
</dbReference>
<evidence type="ECO:0000259" key="7">
    <source>
        <dbReference type="PROSITE" id="PS50109"/>
    </source>
</evidence>
<gene>
    <name evidence="9" type="ORF">HC246_11230</name>
</gene>
<protein>
    <recommendedName>
        <fullName evidence="2">histidine kinase</fullName>
        <ecNumber evidence="2">2.7.13.3</ecNumber>
    </recommendedName>
</protein>
<dbReference type="PROSITE" id="PS50110">
    <property type="entry name" value="RESPONSE_REGULATORY"/>
    <property type="match status" value="1"/>
</dbReference>
<dbReference type="InterPro" id="IPR005467">
    <property type="entry name" value="His_kinase_dom"/>
</dbReference>
<keyword evidence="3 6" id="KW-0597">Phosphoprotein</keyword>
<dbReference type="CDD" id="cd00082">
    <property type="entry name" value="HisKA"/>
    <property type="match status" value="1"/>
</dbReference>
<dbReference type="PROSITE" id="PS50109">
    <property type="entry name" value="HIS_KIN"/>
    <property type="match status" value="1"/>
</dbReference>
<evidence type="ECO:0000256" key="6">
    <source>
        <dbReference type="PROSITE-ProRule" id="PRU00169"/>
    </source>
</evidence>
<evidence type="ECO:0000313" key="10">
    <source>
        <dbReference type="Proteomes" id="UP000738376"/>
    </source>
</evidence>
<organism evidence="9 10">
    <name type="scientific">Pseudanabaena yagii GIHE-NHR1</name>
    <dbReference type="NCBI Taxonomy" id="2722753"/>
    <lineage>
        <taxon>Bacteria</taxon>
        <taxon>Bacillati</taxon>
        <taxon>Cyanobacteriota</taxon>
        <taxon>Cyanophyceae</taxon>
        <taxon>Pseudanabaenales</taxon>
        <taxon>Pseudanabaenaceae</taxon>
        <taxon>Pseudanabaena</taxon>
        <taxon>Pseudanabaena yagii</taxon>
    </lineage>
</organism>
<dbReference type="PRINTS" id="PR00344">
    <property type="entry name" value="BCTRLSENSOR"/>
</dbReference>
<dbReference type="InterPro" id="IPR011006">
    <property type="entry name" value="CheY-like_superfamily"/>
</dbReference>
<dbReference type="Pfam" id="PF00072">
    <property type="entry name" value="Response_reg"/>
    <property type="match status" value="1"/>
</dbReference>
<dbReference type="PANTHER" id="PTHR43547:SF2">
    <property type="entry name" value="HYBRID SIGNAL TRANSDUCTION HISTIDINE KINASE C"/>
    <property type="match status" value="1"/>
</dbReference>
<keyword evidence="4" id="KW-0808">Transferase</keyword>
<feature type="domain" description="Histidine kinase" evidence="7">
    <location>
        <begin position="198"/>
        <end position="500"/>
    </location>
</feature>
<evidence type="ECO:0000256" key="2">
    <source>
        <dbReference type="ARBA" id="ARBA00012438"/>
    </source>
</evidence>
<dbReference type="SUPFAM" id="SSF55874">
    <property type="entry name" value="ATPase domain of HSP90 chaperone/DNA topoisomerase II/histidine kinase"/>
    <property type="match status" value="1"/>
</dbReference>
<evidence type="ECO:0000256" key="5">
    <source>
        <dbReference type="ARBA" id="ARBA00023012"/>
    </source>
</evidence>
<keyword evidence="10" id="KW-1185">Reference proteome</keyword>
<sequence length="506" mass="57568">MLSSSSEVILIVDDTPVNLHVISNVLMDEGFEVAIATSGEMLFKQLKLHLPDLILLDVQMPVMDGFEICQCLKNTEEYRNIPVIFMTSLVDVDSKAKGFQLGAVDYITKPFQELEVLARVRTHLQLRQLTKNLEKQIAQRTHDLELANQKLADYSQTLERSVEVRTQELSKTLMELQSMQQELIQSEKMSALGQLTASVAHEINNPLSVIRNAASNLVAAIQISLRQLPQLIQSLSPQQQVEFQSLVKNAISNYQALSTTEERQLRRQIQSELMLQGLNDAVELASKLSYMQIRENLCLYQSILQDARCYDILQMAYYLVLQHQSVDSIQSEVDRAAKIVFALKNYSHHSHEQDKSLTPIIDSIEVALTLYHSRLKQDIELYRYYEEVPPIFCNHDEMTQVWVNLIDNAIYAIGQQGKLEIHVFQQAEYIVVKIIDSGGGIPEDLQEQIFEPFFTTKSRGEGSGLGLDIVRQIVHKHLGEIFVHSQVGQTIFTVRLPLLLLEPRSP</sequence>
<dbReference type="SUPFAM" id="SSF47384">
    <property type="entry name" value="Homodimeric domain of signal transducing histidine kinase"/>
    <property type="match status" value="1"/>
</dbReference>
<dbReference type="RefSeq" id="WP_169363462.1">
    <property type="nucleotide sequence ID" value="NZ_JAAVJL010000001.1"/>
</dbReference>
<dbReference type="SMART" id="SM00387">
    <property type="entry name" value="HATPase_c"/>
    <property type="match status" value="1"/>
</dbReference>
<dbReference type="InterPro" id="IPR036097">
    <property type="entry name" value="HisK_dim/P_sf"/>
</dbReference>
<dbReference type="InterPro" id="IPR003661">
    <property type="entry name" value="HisK_dim/P_dom"/>
</dbReference>
<dbReference type="EC" id="2.7.13.3" evidence="2"/>
<dbReference type="PANTHER" id="PTHR43547">
    <property type="entry name" value="TWO-COMPONENT HISTIDINE KINASE"/>
    <property type="match status" value="1"/>
</dbReference>
<dbReference type="Gene3D" id="3.40.50.2300">
    <property type="match status" value="1"/>
</dbReference>
<accession>A0ABX1LT98</accession>
<dbReference type="Gene3D" id="3.30.565.10">
    <property type="entry name" value="Histidine kinase-like ATPase, C-terminal domain"/>
    <property type="match status" value="1"/>
</dbReference>
<evidence type="ECO:0000256" key="1">
    <source>
        <dbReference type="ARBA" id="ARBA00000085"/>
    </source>
</evidence>
<name>A0ABX1LT98_9CYAN</name>
<evidence type="ECO:0000259" key="8">
    <source>
        <dbReference type="PROSITE" id="PS50110"/>
    </source>
</evidence>
<dbReference type="SUPFAM" id="SSF52172">
    <property type="entry name" value="CheY-like"/>
    <property type="match status" value="1"/>
</dbReference>
<comment type="caution">
    <text evidence="9">The sequence shown here is derived from an EMBL/GenBank/DDBJ whole genome shotgun (WGS) entry which is preliminary data.</text>
</comment>
<dbReference type="SMART" id="SM00388">
    <property type="entry name" value="HisKA"/>
    <property type="match status" value="1"/>
</dbReference>
<dbReference type="InterPro" id="IPR003594">
    <property type="entry name" value="HATPase_dom"/>
</dbReference>
<evidence type="ECO:0000313" key="9">
    <source>
        <dbReference type="EMBL" id="NMF58576.1"/>
    </source>
</evidence>
<keyword evidence="4" id="KW-0418">Kinase</keyword>
<proteinExistence type="predicted"/>
<keyword evidence="5" id="KW-0902">Two-component regulatory system</keyword>
<dbReference type="Gene3D" id="1.10.287.130">
    <property type="match status" value="1"/>
</dbReference>
<comment type="catalytic activity">
    <reaction evidence="1">
        <text>ATP + protein L-histidine = ADP + protein N-phospho-L-histidine.</text>
        <dbReference type="EC" id="2.7.13.3"/>
    </reaction>
</comment>
<dbReference type="InterPro" id="IPR004358">
    <property type="entry name" value="Sig_transdc_His_kin-like_C"/>
</dbReference>
<dbReference type="CDD" id="cd19920">
    <property type="entry name" value="REC_PA4781-like"/>
    <property type="match status" value="1"/>
</dbReference>
<dbReference type="InterPro" id="IPR001789">
    <property type="entry name" value="Sig_transdc_resp-reg_receiver"/>
</dbReference>